<dbReference type="EMBL" id="JAHQXE010000003">
    <property type="protein sequence ID" value="MBV0902188.1"/>
    <property type="molecule type" value="Genomic_DNA"/>
</dbReference>
<feature type="coiled-coil region" evidence="15">
    <location>
        <begin position="64"/>
        <end position="105"/>
    </location>
</feature>
<keyword evidence="18" id="KW-1185">Reference proteome</keyword>
<dbReference type="Gene3D" id="1.10.287.40">
    <property type="entry name" value="Serine-tRNA synthetase, tRNA binding domain"/>
    <property type="match status" value="1"/>
</dbReference>
<dbReference type="Pfam" id="PF02403">
    <property type="entry name" value="Seryl_tRNA_N"/>
    <property type="match status" value="1"/>
</dbReference>
<dbReference type="PANTHER" id="PTHR43697:SF1">
    <property type="entry name" value="SERINE--TRNA LIGASE"/>
    <property type="match status" value="1"/>
</dbReference>
<dbReference type="Proteomes" id="UP001166304">
    <property type="component" value="Unassembled WGS sequence"/>
</dbReference>
<dbReference type="CDD" id="cd00770">
    <property type="entry name" value="SerRS_core"/>
    <property type="match status" value="1"/>
</dbReference>
<dbReference type="RefSeq" id="WP_162413628.1">
    <property type="nucleotide sequence ID" value="NZ_JAHQXE010000003.1"/>
</dbReference>
<evidence type="ECO:0000313" key="18">
    <source>
        <dbReference type="Proteomes" id="UP001166304"/>
    </source>
</evidence>
<evidence type="ECO:0000259" key="16">
    <source>
        <dbReference type="PROSITE" id="PS50862"/>
    </source>
</evidence>
<feature type="binding site" evidence="12">
    <location>
        <position position="405"/>
    </location>
    <ligand>
        <name>L-serine</name>
        <dbReference type="ChEBI" id="CHEBI:33384"/>
    </ligand>
</feature>
<dbReference type="Pfam" id="PF00587">
    <property type="entry name" value="tRNA-synt_2b"/>
    <property type="match status" value="1"/>
</dbReference>
<feature type="binding site" evidence="12 13">
    <location>
        <position position="296"/>
    </location>
    <ligand>
        <name>L-serine</name>
        <dbReference type="ChEBI" id="CHEBI:33384"/>
    </ligand>
</feature>
<comment type="pathway">
    <text evidence="2 12">Aminoacyl-tRNA biosynthesis; selenocysteinyl-tRNA(Sec) biosynthesis; L-seryl-tRNA(Sec) from L-serine and tRNA(Sec): step 1/1.</text>
</comment>
<dbReference type="GO" id="GO:0005524">
    <property type="term" value="F:ATP binding"/>
    <property type="evidence" value="ECO:0007669"/>
    <property type="project" value="UniProtKB-UniRule"/>
</dbReference>
<evidence type="ECO:0000256" key="6">
    <source>
        <dbReference type="ARBA" id="ARBA00022741"/>
    </source>
</evidence>
<evidence type="ECO:0000256" key="13">
    <source>
        <dbReference type="PIRSR" id="PIRSR001529-1"/>
    </source>
</evidence>
<dbReference type="InterPro" id="IPR045864">
    <property type="entry name" value="aa-tRNA-synth_II/BPL/LPL"/>
</dbReference>
<comment type="function">
    <text evidence="12">Catalyzes the attachment of serine to tRNA(Ser). Is also able to aminoacylate tRNA(Sec) with serine, to form the misacylated tRNA L-seryl-tRNA(Sec), which will be further converted into selenocysteinyl-tRNA(Sec).</text>
</comment>
<evidence type="ECO:0000256" key="10">
    <source>
        <dbReference type="ARBA" id="ARBA00047929"/>
    </source>
</evidence>
<dbReference type="GO" id="GO:0004828">
    <property type="term" value="F:serine-tRNA ligase activity"/>
    <property type="evidence" value="ECO:0007669"/>
    <property type="project" value="UniProtKB-UniRule"/>
</dbReference>
<evidence type="ECO:0000256" key="9">
    <source>
        <dbReference type="ARBA" id="ARBA00023146"/>
    </source>
</evidence>
<comment type="caution">
    <text evidence="17">The sequence shown here is derived from an EMBL/GenBank/DDBJ whole genome shotgun (WGS) entry which is preliminary data.</text>
</comment>
<accession>A0AA41G0U8</accession>
<dbReference type="GO" id="GO:0005737">
    <property type="term" value="C:cytoplasm"/>
    <property type="evidence" value="ECO:0007669"/>
    <property type="project" value="UniProtKB-SubCell"/>
</dbReference>
<comment type="catalytic activity">
    <reaction evidence="11 12">
        <text>tRNA(Ser) + L-serine + ATP = L-seryl-tRNA(Ser) + AMP + diphosphate + H(+)</text>
        <dbReference type="Rhea" id="RHEA:12292"/>
        <dbReference type="Rhea" id="RHEA-COMP:9669"/>
        <dbReference type="Rhea" id="RHEA-COMP:9703"/>
        <dbReference type="ChEBI" id="CHEBI:15378"/>
        <dbReference type="ChEBI" id="CHEBI:30616"/>
        <dbReference type="ChEBI" id="CHEBI:33019"/>
        <dbReference type="ChEBI" id="CHEBI:33384"/>
        <dbReference type="ChEBI" id="CHEBI:78442"/>
        <dbReference type="ChEBI" id="CHEBI:78533"/>
        <dbReference type="ChEBI" id="CHEBI:456215"/>
        <dbReference type="EC" id="6.1.1.11"/>
    </reaction>
</comment>
<evidence type="ECO:0000256" key="3">
    <source>
        <dbReference type="ARBA" id="ARBA00010728"/>
    </source>
</evidence>
<sequence>MLSRQFVREHPETVRDAIERKGVTGVDLDEILAIDEEWRELKAKGDGLRQERNDISSAIGQYKQEGDEEAAQEAIERSQELKDELQDVEDRADELESELEAALLELPNVPHESVPTGEGEADNVERSREGFDDLRDLPDEVVPHYDLGEELDLLDFERGAKVTGGGYQFVKGDGARLEHALVQFMLDVHREQEYVDVLPPIPVNSDSMEGTGQLPKFAEDAYRVGARQDDDYDSDDLWLLPTAEVPVTNMYRDEILLDDDLPVKHQAFSPNFRREAGEHGTETRGYVRVHQFHKVELVNFVRPEDSYDRLEGLLDEAAEVLDRLDLPYRVLDMCTGDMGFTQAKKYDIEVWAPGDDMDQGPEIGGRWLEVSSVSNFEDFQARRAGLRFRPERHESAEYLHTLNGSGLAVPRVLVAIMEYYQNEDGTVTVPEPLRPYMGGQEVIEGHEPVGESAVGAGEKE</sequence>
<gene>
    <name evidence="12 17" type="primary">serS</name>
    <name evidence="17" type="ORF">KTS37_10355</name>
</gene>
<dbReference type="SUPFAM" id="SSF55681">
    <property type="entry name" value="Class II aaRS and biotin synthetases"/>
    <property type="match status" value="1"/>
</dbReference>
<dbReference type="AlphaFoldDB" id="A0AA41G0U8"/>
<dbReference type="InterPro" id="IPR002317">
    <property type="entry name" value="Ser-tRNA-ligase_type_1"/>
</dbReference>
<dbReference type="SUPFAM" id="SSF46589">
    <property type="entry name" value="tRNA-binding arm"/>
    <property type="match status" value="1"/>
</dbReference>
<organism evidence="17 18">
    <name type="scientific">Haloarcula salina</name>
    <dbReference type="NCBI Taxonomy" id="1429914"/>
    <lineage>
        <taxon>Archaea</taxon>
        <taxon>Methanobacteriati</taxon>
        <taxon>Methanobacteriota</taxon>
        <taxon>Stenosarchaea group</taxon>
        <taxon>Halobacteria</taxon>
        <taxon>Halobacteriales</taxon>
        <taxon>Haloarculaceae</taxon>
        <taxon>Haloarcula</taxon>
    </lineage>
</organism>
<dbReference type="HAMAP" id="MF_00176">
    <property type="entry name" value="Ser_tRNA_synth_type1"/>
    <property type="match status" value="1"/>
</dbReference>
<dbReference type="InterPro" id="IPR033729">
    <property type="entry name" value="SerRS_core"/>
</dbReference>
<evidence type="ECO:0000256" key="15">
    <source>
        <dbReference type="SAM" id="Coils"/>
    </source>
</evidence>
<feature type="binding site" evidence="14">
    <location>
        <begin position="289"/>
        <end position="292"/>
    </location>
    <ligand>
        <name>ATP</name>
        <dbReference type="ChEBI" id="CHEBI:30616"/>
    </ligand>
</feature>
<dbReference type="PRINTS" id="PR00981">
    <property type="entry name" value="TRNASYNTHSER"/>
</dbReference>
<dbReference type="GO" id="GO:0006434">
    <property type="term" value="P:seryl-tRNA aminoacylation"/>
    <property type="evidence" value="ECO:0007669"/>
    <property type="project" value="UniProtKB-UniRule"/>
</dbReference>
<feature type="binding site" evidence="13">
    <location>
        <position position="273"/>
    </location>
    <ligand>
        <name>L-serine</name>
        <dbReference type="ChEBI" id="CHEBI:33384"/>
    </ligand>
</feature>
<dbReference type="InterPro" id="IPR010978">
    <property type="entry name" value="tRNA-bd_arm"/>
</dbReference>
<evidence type="ECO:0000256" key="7">
    <source>
        <dbReference type="ARBA" id="ARBA00022840"/>
    </source>
</evidence>
<keyword evidence="7 12" id="KW-0067">ATP-binding</keyword>
<feature type="binding site" evidence="13">
    <location>
        <position position="242"/>
    </location>
    <ligand>
        <name>L-serine</name>
        <dbReference type="ChEBI" id="CHEBI:33384"/>
    </ligand>
</feature>
<keyword evidence="4 12" id="KW-0963">Cytoplasm</keyword>
<feature type="binding site" evidence="12">
    <location>
        <begin position="242"/>
        <end position="244"/>
    </location>
    <ligand>
        <name>L-serine</name>
        <dbReference type="ChEBI" id="CHEBI:33384"/>
    </ligand>
</feature>
<dbReference type="InterPro" id="IPR042103">
    <property type="entry name" value="SerRS_1_N_sf"/>
</dbReference>
<keyword evidence="6 12" id="KW-0547">Nucleotide-binding</keyword>
<comment type="similarity">
    <text evidence="3 12">Belongs to the class-II aminoacyl-tRNA synthetase family. Type-1 seryl-tRNA synthetase subfamily.</text>
</comment>
<dbReference type="PIRSF" id="PIRSF001529">
    <property type="entry name" value="Ser-tRNA-synth_IIa"/>
    <property type="match status" value="1"/>
</dbReference>
<evidence type="ECO:0000313" key="17">
    <source>
        <dbReference type="EMBL" id="MBV0902188.1"/>
    </source>
</evidence>
<feature type="binding site" evidence="12 14">
    <location>
        <begin position="273"/>
        <end position="275"/>
    </location>
    <ligand>
        <name>ATP</name>
        <dbReference type="ChEBI" id="CHEBI:30616"/>
    </ligand>
</feature>
<evidence type="ECO:0000256" key="5">
    <source>
        <dbReference type="ARBA" id="ARBA00022598"/>
    </source>
</evidence>
<protein>
    <recommendedName>
        <fullName evidence="12">Serine--tRNA ligase</fullName>
        <ecNumber evidence="12">6.1.1.11</ecNumber>
    </recommendedName>
    <alternativeName>
        <fullName evidence="12">Seryl-tRNA synthetase</fullName>
        <shortName evidence="12">SerRS</shortName>
    </alternativeName>
    <alternativeName>
        <fullName evidence="12">Seryl-tRNA(Ser/Sec) synthetase</fullName>
    </alternativeName>
</protein>
<reference evidence="17" key="1">
    <citation type="submission" date="2021-06" db="EMBL/GenBank/DDBJ databases">
        <title>New haloarchaea isolates fom saline soil.</title>
        <authorList>
            <person name="Duran-Viseras A."/>
            <person name="Sanchez-Porro C.S."/>
            <person name="Ventosa A."/>
        </authorList>
    </citation>
    <scope>NUCLEOTIDE SEQUENCE</scope>
    <source>
        <strain evidence="17">JCM 18369</strain>
    </source>
</reference>
<name>A0AA41G0U8_9EURY</name>
<keyword evidence="15" id="KW-0175">Coiled coil</keyword>
<comment type="subunit">
    <text evidence="12">Homodimer. The tRNA molecule binds across the dimer.</text>
</comment>
<dbReference type="GO" id="GO:0016260">
    <property type="term" value="P:selenocysteine biosynthetic process"/>
    <property type="evidence" value="ECO:0007669"/>
    <property type="project" value="UniProtKB-UniRule"/>
</dbReference>
<keyword evidence="5 12" id="KW-0436">Ligase</keyword>
<comment type="subcellular location">
    <subcellularLocation>
        <location evidence="1 12">Cytoplasm</location>
    </subcellularLocation>
</comment>
<comment type="catalytic activity">
    <reaction evidence="10 12">
        <text>tRNA(Sec) + L-serine + ATP = L-seryl-tRNA(Sec) + AMP + diphosphate + H(+)</text>
        <dbReference type="Rhea" id="RHEA:42580"/>
        <dbReference type="Rhea" id="RHEA-COMP:9742"/>
        <dbReference type="Rhea" id="RHEA-COMP:10128"/>
        <dbReference type="ChEBI" id="CHEBI:15378"/>
        <dbReference type="ChEBI" id="CHEBI:30616"/>
        <dbReference type="ChEBI" id="CHEBI:33019"/>
        <dbReference type="ChEBI" id="CHEBI:33384"/>
        <dbReference type="ChEBI" id="CHEBI:78442"/>
        <dbReference type="ChEBI" id="CHEBI:78533"/>
        <dbReference type="ChEBI" id="CHEBI:456215"/>
        <dbReference type="EC" id="6.1.1.11"/>
    </reaction>
</comment>
<dbReference type="InterPro" id="IPR006195">
    <property type="entry name" value="aa-tRNA-synth_II"/>
</dbReference>
<proteinExistence type="inferred from homology"/>
<dbReference type="EC" id="6.1.1.11" evidence="12"/>
<feature type="domain" description="Aminoacyl-transfer RNA synthetases class-II family profile" evidence="16">
    <location>
        <begin position="139"/>
        <end position="430"/>
    </location>
</feature>
<dbReference type="Gene3D" id="3.30.930.10">
    <property type="entry name" value="Bira Bifunctional Protein, Domain 2"/>
    <property type="match status" value="1"/>
</dbReference>
<dbReference type="NCBIfam" id="TIGR00414">
    <property type="entry name" value="serS"/>
    <property type="match status" value="1"/>
</dbReference>
<evidence type="ECO:0000256" key="14">
    <source>
        <dbReference type="PIRSR" id="PIRSR001529-2"/>
    </source>
</evidence>
<feature type="binding site" evidence="12 14">
    <location>
        <begin position="369"/>
        <end position="372"/>
    </location>
    <ligand>
        <name>ATP</name>
        <dbReference type="ChEBI" id="CHEBI:30616"/>
    </ligand>
</feature>
<dbReference type="PANTHER" id="PTHR43697">
    <property type="entry name" value="SERYL-TRNA SYNTHETASE"/>
    <property type="match status" value="1"/>
</dbReference>
<feature type="binding site" evidence="13">
    <location>
        <position position="403"/>
    </location>
    <ligand>
        <name>L-serine</name>
        <dbReference type="ChEBI" id="CHEBI:33384"/>
    </ligand>
</feature>
<evidence type="ECO:0000256" key="8">
    <source>
        <dbReference type="ARBA" id="ARBA00022917"/>
    </source>
</evidence>
<evidence type="ECO:0000256" key="1">
    <source>
        <dbReference type="ARBA" id="ARBA00004496"/>
    </source>
</evidence>
<evidence type="ECO:0000256" key="12">
    <source>
        <dbReference type="HAMAP-Rule" id="MF_00176"/>
    </source>
</evidence>
<feature type="binding site" evidence="12">
    <location>
        <position position="289"/>
    </location>
    <ligand>
        <name>ATP</name>
        <dbReference type="ChEBI" id="CHEBI:30616"/>
    </ligand>
</feature>
<dbReference type="InterPro" id="IPR015866">
    <property type="entry name" value="Ser-tRNA-synth_1_N"/>
</dbReference>
<dbReference type="PROSITE" id="PS50862">
    <property type="entry name" value="AA_TRNA_LIGASE_II"/>
    <property type="match status" value="1"/>
</dbReference>
<evidence type="ECO:0000256" key="4">
    <source>
        <dbReference type="ARBA" id="ARBA00022490"/>
    </source>
</evidence>
<dbReference type="InterPro" id="IPR002314">
    <property type="entry name" value="aa-tRNA-synt_IIb"/>
</dbReference>
<evidence type="ECO:0000256" key="2">
    <source>
        <dbReference type="ARBA" id="ARBA00005045"/>
    </source>
</evidence>
<comment type="domain">
    <text evidence="12">Consists of two distinct domains, a catalytic core and a N-terminal extension that is involved in tRNA binding.</text>
</comment>
<evidence type="ECO:0000256" key="11">
    <source>
        <dbReference type="ARBA" id="ARBA00048823"/>
    </source>
</evidence>
<keyword evidence="9 12" id="KW-0030">Aminoacyl-tRNA synthetase</keyword>
<keyword evidence="8 12" id="KW-0648">Protein biosynthesis</keyword>